<dbReference type="PANTHER" id="PTHR13061:SF29">
    <property type="entry name" value="GAMMA CARBONIC ANHYDRASE-LIKE 1, MITOCHONDRIAL-RELATED"/>
    <property type="match status" value="1"/>
</dbReference>
<dbReference type="Gene3D" id="2.160.10.10">
    <property type="entry name" value="Hexapeptide repeat proteins"/>
    <property type="match status" value="1"/>
</dbReference>
<dbReference type="InterPro" id="IPR047324">
    <property type="entry name" value="LbH_gamma_CA-like"/>
</dbReference>
<accession>A0A532UZH6</accession>
<comment type="caution">
    <text evidence="1">The sequence shown here is derived from an EMBL/GenBank/DDBJ whole genome shotgun (WGS) entry which is preliminary data.</text>
</comment>
<dbReference type="InterPro" id="IPR050484">
    <property type="entry name" value="Transf_Hexapept/Carb_Anhydrase"/>
</dbReference>
<dbReference type="PANTHER" id="PTHR13061">
    <property type="entry name" value="DYNACTIN SUBUNIT P25"/>
    <property type="match status" value="1"/>
</dbReference>
<proteinExistence type="predicted"/>
<organism evidence="1 2">
    <name type="scientific">candidate division LCP-89 bacterium B3_LCP</name>
    <dbReference type="NCBI Taxonomy" id="2012998"/>
    <lineage>
        <taxon>Bacteria</taxon>
        <taxon>Pseudomonadati</taxon>
        <taxon>Bacteria division LCP-89</taxon>
    </lineage>
</organism>
<reference evidence="1 2" key="1">
    <citation type="submission" date="2017-06" db="EMBL/GenBank/DDBJ databases">
        <title>Novel microbial phyla capable of carbon fixation and sulfur reduction in deep-sea sediments.</title>
        <authorList>
            <person name="Huang J."/>
            <person name="Baker B."/>
            <person name="Wang Y."/>
        </authorList>
    </citation>
    <scope>NUCLEOTIDE SEQUENCE [LARGE SCALE GENOMIC DNA]</scope>
    <source>
        <strain evidence="1">B3_LCP</strain>
    </source>
</reference>
<gene>
    <name evidence="1" type="ORF">CEE37_08355</name>
</gene>
<dbReference type="CDD" id="cd04645">
    <property type="entry name" value="LbH_gamma_CA_like"/>
    <property type="match status" value="1"/>
</dbReference>
<dbReference type="Pfam" id="PF00132">
    <property type="entry name" value="Hexapep"/>
    <property type="match status" value="1"/>
</dbReference>
<evidence type="ECO:0000313" key="2">
    <source>
        <dbReference type="Proteomes" id="UP000319619"/>
    </source>
</evidence>
<dbReference type="InterPro" id="IPR001451">
    <property type="entry name" value="Hexapep"/>
</dbReference>
<protein>
    <submittedName>
        <fullName evidence="1">Gamma carbonic anhydrase family protein</fullName>
    </submittedName>
</protein>
<name>A0A532UZH6_UNCL8</name>
<dbReference type="SUPFAM" id="SSF51161">
    <property type="entry name" value="Trimeric LpxA-like enzymes"/>
    <property type="match status" value="1"/>
</dbReference>
<evidence type="ECO:0000313" key="1">
    <source>
        <dbReference type="EMBL" id="TKJ40328.1"/>
    </source>
</evidence>
<dbReference type="Proteomes" id="UP000319619">
    <property type="component" value="Unassembled WGS sequence"/>
</dbReference>
<dbReference type="InterPro" id="IPR011004">
    <property type="entry name" value="Trimer_LpxA-like_sf"/>
</dbReference>
<dbReference type="EMBL" id="NJBN01000005">
    <property type="protein sequence ID" value="TKJ40328.1"/>
    <property type="molecule type" value="Genomic_DNA"/>
</dbReference>
<sequence length="169" mass="18268">MLINYLDKTPILGKDVFIADNASIVGDVVIGDRSSVWFQAVLRGDLMPVRVGEDTNIQDGSILHVTHDQWPCIVGSRVTIGHGAIIHACTVEDECLIGMGAIILDDAVVETHSLVAAGSVVRPGFRVPSGQLVAGNPANIKRALSEREIQGIHFSVQEYLRLSKEFRNG</sequence>
<dbReference type="AlphaFoldDB" id="A0A532UZH6"/>